<protein>
    <recommendedName>
        <fullName evidence="4">DUF5709 domain-containing protein</fullName>
    </recommendedName>
</protein>
<evidence type="ECO:0008006" key="4">
    <source>
        <dbReference type="Google" id="ProtNLM"/>
    </source>
</evidence>
<accession>A0ABN2FFK2</accession>
<dbReference type="RefSeq" id="WP_344112795.1">
    <property type="nucleotide sequence ID" value="NZ_BAAANE010000006.1"/>
</dbReference>
<name>A0ABN2FFK2_9ACTN</name>
<feature type="compositionally biased region" description="Acidic residues" evidence="1">
    <location>
        <begin position="62"/>
        <end position="72"/>
    </location>
</feature>
<keyword evidence="3" id="KW-1185">Reference proteome</keyword>
<dbReference type="Proteomes" id="UP001501319">
    <property type="component" value="Unassembled WGS sequence"/>
</dbReference>
<evidence type="ECO:0000313" key="2">
    <source>
        <dbReference type="EMBL" id="GAA1642939.1"/>
    </source>
</evidence>
<feature type="compositionally biased region" description="Basic and acidic residues" evidence="1">
    <location>
        <begin position="73"/>
        <end position="87"/>
    </location>
</feature>
<feature type="region of interest" description="Disordered" evidence="1">
    <location>
        <begin position="1"/>
        <end position="100"/>
    </location>
</feature>
<reference evidence="2 3" key="1">
    <citation type="journal article" date="2019" name="Int. J. Syst. Evol. Microbiol.">
        <title>The Global Catalogue of Microorganisms (GCM) 10K type strain sequencing project: providing services to taxonomists for standard genome sequencing and annotation.</title>
        <authorList>
            <consortium name="The Broad Institute Genomics Platform"/>
            <consortium name="The Broad Institute Genome Sequencing Center for Infectious Disease"/>
            <person name="Wu L."/>
            <person name="Ma J."/>
        </authorList>
    </citation>
    <scope>NUCLEOTIDE SEQUENCE [LARGE SCALE GENOMIC DNA]</scope>
    <source>
        <strain evidence="2 3">JCM 14306</strain>
    </source>
</reference>
<gene>
    <name evidence="2" type="ORF">GCM10009744_36510</name>
</gene>
<dbReference type="EMBL" id="BAAANE010000006">
    <property type="protein sequence ID" value="GAA1642939.1"/>
    <property type="molecule type" value="Genomic_DNA"/>
</dbReference>
<comment type="caution">
    <text evidence="2">The sequence shown here is derived from an EMBL/GenBank/DDBJ whole genome shotgun (WGS) entry which is preliminary data.</text>
</comment>
<feature type="compositionally biased region" description="Basic and acidic residues" evidence="1">
    <location>
        <begin position="1"/>
        <end position="14"/>
    </location>
</feature>
<organism evidence="2 3">
    <name type="scientific">Kribbella alba</name>
    <dbReference type="NCBI Taxonomy" id="190197"/>
    <lineage>
        <taxon>Bacteria</taxon>
        <taxon>Bacillati</taxon>
        <taxon>Actinomycetota</taxon>
        <taxon>Actinomycetes</taxon>
        <taxon>Propionibacteriales</taxon>
        <taxon>Kribbellaceae</taxon>
        <taxon>Kribbella</taxon>
    </lineage>
</organism>
<proteinExistence type="predicted"/>
<evidence type="ECO:0000256" key="1">
    <source>
        <dbReference type="SAM" id="MobiDB-lite"/>
    </source>
</evidence>
<sequence length="100" mass="11466">MAERSSDRSNDPRRVHGGMPIHPDDDELARRTEQERVELGVDDYDPDSVPPATDAPVPTDLTESEEYQEEVAEIDRQTKEGELHPLTEQHPFPPTRYDRT</sequence>
<feature type="compositionally biased region" description="Basic and acidic residues" evidence="1">
    <location>
        <begin position="28"/>
        <end position="39"/>
    </location>
</feature>
<evidence type="ECO:0000313" key="3">
    <source>
        <dbReference type="Proteomes" id="UP001501319"/>
    </source>
</evidence>